<dbReference type="AlphaFoldDB" id="A0A7X7R8M0"/>
<accession>A0A7X7R8M0</accession>
<sequence length="329" mass="35078">MAAGNAGALRGAAERWLFGARAVETAPIHLGQRRIYVLPTAAGWVFALVLLVMLIASINYSLSLGYALTFLLGGVALASTVHAARNLLDLTIRPGRGEAVFCGEDAVFRLLIDNPRAARRPALALRAHGRETVFELAAGDGAEIALACPTARRGEFAIGRTVLETRWPLGLARAWSVFTPATTCLVYPAPEADPPPLPVDRAADGTRLRSGGEGDEDFSGLRRFRDADSLRHVAWKVVARGGPLLTKQFTGLVGADLLLDSAALPPSLDLEAKLSRLAAWLLAAERSGCRYALVLGGTTIAPGRGELHLHRCLRQLALFRNVPSGTRDA</sequence>
<keyword evidence="1" id="KW-0812">Transmembrane</keyword>
<dbReference type="RefSeq" id="WP_068806302.1">
    <property type="nucleotide sequence ID" value="NZ_MBFM01000003.1"/>
</dbReference>
<name>A0A7X7R8M0_9RHOO</name>
<keyword evidence="1" id="KW-1133">Transmembrane helix</keyword>
<reference evidence="2 3" key="1">
    <citation type="journal article" date="2020" name="Biotechnol. Biofuels">
        <title>New insights from the biogas microbiome by comprehensive genome-resolved metagenomics of nearly 1600 species originating from multiple anaerobic digesters.</title>
        <authorList>
            <person name="Campanaro S."/>
            <person name="Treu L."/>
            <person name="Rodriguez-R L.M."/>
            <person name="Kovalovszki A."/>
            <person name="Ziels R.M."/>
            <person name="Maus I."/>
            <person name="Zhu X."/>
            <person name="Kougias P.G."/>
            <person name="Basile A."/>
            <person name="Luo G."/>
            <person name="Schluter A."/>
            <person name="Konstantinidis K.T."/>
            <person name="Angelidaki I."/>
        </authorList>
    </citation>
    <scope>NUCLEOTIDE SEQUENCE [LARGE SCALE GENOMIC DNA]</scope>
    <source>
        <strain evidence="2">AS06rmzACSIP_256</strain>
    </source>
</reference>
<dbReference type="OrthoDB" id="5298497at2"/>
<dbReference type="Proteomes" id="UP000536534">
    <property type="component" value="Unassembled WGS sequence"/>
</dbReference>
<comment type="caution">
    <text evidence="2">The sequence shown here is derived from an EMBL/GenBank/DDBJ whole genome shotgun (WGS) entry which is preliminary data.</text>
</comment>
<proteinExistence type="predicted"/>
<dbReference type="PANTHER" id="PTHR34351:SF1">
    <property type="entry name" value="SLR1927 PROTEIN"/>
    <property type="match status" value="1"/>
</dbReference>
<feature type="transmembrane region" description="Helical" evidence="1">
    <location>
        <begin position="35"/>
        <end position="58"/>
    </location>
</feature>
<feature type="transmembrane region" description="Helical" evidence="1">
    <location>
        <begin position="64"/>
        <end position="84"/>
    </location>
</feature>
<dbReference type="PANTHER" id="PTHR34351">
    <property type="entry name" value="SLR1927 PROTEIN-RELATED"/>
    <property type="match status" value="1"/>
</dbReference>
<protein>
    <submittedName>
        <fullName evidence="2">DUF58 domain-containing protein</fullName>
    </submittedName>
</protein>
<evidence type="ECO:0000313" key="3">
    <source>
        <dbReference type="Proteomes" id="UP000536534"/>
    </source>
</evidence>
<organism evidence="2 3">
    <name type="scientific">Thauera phenolivorans</name>
    <dbReference type="NCBI Taxonomy" id="1792543"/>
    <lineage>
        <taxon>Bacteria</taxon>
        <taxon>Pseudomonadati</taxon>
        <taxon>Pseudomonadota</taxon>
        <taxon>Betaproteobacteria</taxon>
        <taxon>Rhodocyclales</taxon>
        <taxon>Zoogloeaceae</taxon>
        <taxon>Thauera</taxon>
    </lineage>
</organism>
<dbReference type="EMBL" id="JAAYYV010000369">
    <property type="protein sequence ID" value="NLF55360.1"/>
    <property type="molecule type" value="Genomic_DNA"/>
</dbReference>
<keyword evidence="1" id="KW-0472">Membrane</keyword>
<gene>
    <name evidence="2" type="ORF">GX576_13360</name>
</gene>
<evidence type="ECO:0000313" key="2">
    <source>
        <dbReference type="EMBL" id="NLF55360.1"/>
    </source>
</evidence>
<evidence type="ECO:0000256" key="1">
    <source>
        <dbReference type="SAM" id="Phobius"/>
    </source>
</evidence>